<protein>
    <submittedName>
        <fullName evidence="2">Uncharacterized peroxidase-related enzyme</fullName>
    </submittedName>
</protein>
<organism evidence="2 3">
    <name type="scientific">Christiangramia echinicola</name>
    <dbReference type="NCBI Taxonomy" id="279359"/>
    <lineage>
        <taxon>Bacteria</taxon>
        <taxon>Pseudomonadati</taxon>
        <taxon>Bacteroidota</taxon>
        <taxon>Flavobacteriia</taxon>
        <taxon>Flavobacteriales</taxon>
        <taxon>Flavobacteriaceae</taxon>
        <taxon>Christiangramia</taxon>
    </lineage>
</organism>
<keyword evidence="2" id="KW-0560">Oxidoreductase</keyword>
<dbReference type="InterPro" id="IPR003779">
    <property type="entry name" value="CMD-like"/>
</dbReference>
<dbReference type="InterPro" id="IPR004675">
    <property type="entry name" value="AhpD_core"/>
</dbReference>
<dbReference type="InterPro" id="IPR029032">
    <property type="entry name" value="AhpD-like"/>
</dbReference>
<dbReference type="NCBIfam" id="TIGR00778">
    <property type="entry name" value="ahpD_dom"/>
    <property type="match status" value="1"/>
</dbReference>
<evidence type="ECO:0000313" key="3">
    <source>
        <dbReference type="Proteomes" id="UP000198858"/>
    </source>
</evidence>
<accession>A0A1H1SFP1</accession>
<dbReference type="SUPFAM" id="SSF69118">
    <property type="entry name" value="AhpD-like"/>
    <property type="match status" value="1"/>
</dbReference>
<gene>
    <name evidence="2" type="ORF">SAMN04488552_3239</name>
</gene>
<dbReference type="Gene3D" id="1.20.1290.10">
    <property type="entry name" value="AhpD-like"/>
    <property type="match status" value="1"/>
</dbReference>
<evidence type="ECO:0000313" key="2">
    <source>
        <dbReference type="EMBL" id="SDS46209.1"/>
    </source>
</evidence>
<dbReference type="Proteomes" id="UP000198858">
    <property type="component" value="Chromosome I"/>
</dbReference>
<feature type="domain" description="Carboxymuconolactone decarboxylase-like" evidence="1">
    <location>
        <begin position="48"/>
        <end position="90"/>
    </location>
</feature>
<dbReference type="RefSeq" id="WP_089663814.1">
    <property type="nucleotide sequence ID" value="NZ_LT629745.1"/>
</dbReference>
<reference evidence="2 3" key="1">
    <citation type="submission" date="2016-10" db="EMBL/GenBank/DDBJ databases">
        <authorList>
            <person name="Varghese N."/>
            <person name="Submissions S."/>
        </authorList>
    </citation>
    <scope>NUCLEOTIDE SEQUENCE [LARGE SCALE GENOMIC DNA]</scope>
    <source>
        <strain evidence="2 3">Mar_2010_102</strain>
    </source>
</reference>
<keyword evidence="3" id="KW-1185">Reference proteome</keyword>
<dbReference type="EMBL" id="LT629745">
    <property type="protein sequence ID" value="SDS46209.1"/>
    <property type="molecule type" value="Genomic_DNA"/>
</dbReference>
<sequence>MSKIKIIQPEDAKGRLKEIYSQLLKTRGNIAEVHKIQSLRPESIVKHMDLYMEIMYSKSELSRARREMMAVVVSKTNNCNYCVAHHASALNKYWKDDKSIEDLKDNFLKLNLTSEDQALCIFAKTLTKNQNIRDYETLTDELREVGWSDEAILDAALVVSYFNFVNRMVLSLGVELEKDNGENYNY</sequence>
<dbReference type="PANTHER" id="PTHR35446">
    <property type="entry name" value="SI:CH211-175M2.5"/>
    <property type="match status" value="1"/>
</dbReference>
<keyword evidence="2" id="KW-0575">Peroxidase</keyword>
<proteinExistence type="predicted"/>
<dbReference type="InterPro" id="IPR010195">
    <property type="entry name" value="Uncharacterised_peroxidase-rel"/>
</dbReference>
<dbReference type="PANTHER" id="PTHR35446:SF2">
    <property type="entry name" value="CARBOXYMUCONOLACTONE DECARBOXYLASE-LIKE DOMAIN-CONTAINING PROTEIN"/>
    <property type="match status" value="1"/>
</dbReference>
<dbReference type="STRING" id="1250231.SAMN04488552_3239"/>
<dbReference type="NCBIfam" id="TIGR01926">
    <property type="entry name" value="peroxid_rel"/>
    <property type="match status" value="1"/>
</dbReference>
<evidence type="ECO:0000259" key="1">
    <source>
        <dbReference type="Pfam" id="PF02627"/>
    </source>
</evidence>
<name>A0A1H1SFP1_9FLAO</name>
<dbReference type="AlphaFoldDB" id="A0A1H1SFP1"/>
<dbReference type="GO" id="GO:0051920">
    <property type="term" value="F:peroxiredoxin activity"/>
    <property type="evidence" value="ECO:0007669"/>
    <property type="project" value="InterPro"/>
</dbReference>
<dbReference type="Pfam" id="PF02627">
    <property type="entry name" value="CMD"/>
    <property type="match status" value="1"/>
</dbReference>